<proteinExistence type="predicted"/>
<accession>A0A1E3RZX7</accession>
<organism evidence="1 2">
    <name type="scientific">Mycolicibacterium holsaticum</name>
    <dbReference type="NCBI Taxonomy" id="152142"/>
    <lineage>
        <taxon>Bacteria</taxon>
        <taxon>Bacillati</taxon>
        <taxon>Actinomycetota</taxon>
        <taxon>Actinomycetes</taxon>
        <taxon>Mycobacteriales</taxon>
        <taxon>Mycobacteriaceae</taxon>
        <taxon>Mycolicibacterium</taxon>
    </lineage>
</organism>
<protein>
    <submittedName>
        <fullName evidence="1">Uncharacterized protein</fullName>
    </submittedName>
</protein>
<dbReference type="EMBL" id="MIGZ01000019">
    <property type="protein sequence ID" value="ODQ95381.1"/>
    <property type="molecule type" value="Genomic_DNA"/>
</dbReference>
<sequence>MNQVFSRMMPVARAGVPVTITPMQTLDPKDSQAQDSSLLELTGPDTIHVQIDGPQASLTADLIAGVYPAPGSETSPDEFLPHIAFNRRTLPWERQGPQPDRKVPWLALLVFSEADFATVTPSVRGGPFRGQPQQAPTVSVDKFAVVDTPEPTRNHLVNTLGIPGDAQVSTLTVPNSVLRKVMPKVDELPLLCHVKRSVVAGVETDHAIVVANRLPNAAAPEGERAPLHLAVLVSVERWPQLFPVGPQPPVITGTTTLLVLHHWTFRPYAGGDFEQVVKAIRYRPNGGVLRFGNLPADVAEGEDAPLSGDFQSLLNPSGTFITPLEHDQDVGAATYRGPLRPFGPQPRSSAFAIAAAPSEFADAPQGAPLEYSHAAAFELGRLLALADPAILEDLRDIRATAKQPVEPPDLVNQLPDALQKPDWVQNPQWVDEPWQDFGGQSLVKDQTQFLARGVADPSGLADHLDKWNLGDIVSTVTGIGAVVSAPVTAVNIGSITADQLAVEFADVAEAAQE</sequence>
<reference evidence="2" key="1">
    <citation type="submission" date="2016-09" db="EMBL/GenBank/DDBJ databases">
        <authorList>
            <person name="Greninger A.L."/>
            <person name="Jerome K.R."/>
            <person name="Mcnair B."/>
            <person name="Wallis C."/>
            <person name="Fang F."/>
        </authorList>
    </citation>
    <scope>NUCLEOTIDE SEQUENCE [LARGE SCALE GENOMIC DNA]</scope>
    <source>
        <strain evidence="2">M7</strain>
    </source>
</reference>
<name>A0A1E3RZX7_9MYCO</name>
<dbReference type="Proteomes" id="UP000094243">
    <property type="component" value="Unassembled WGS sequence"/>
</dbReference>
<dbReference type="RefSeq" id="WP_069404160.1">
    <property type="nucleotide sequence ID" value="NZ_MIGZ01000019.1"/>
</dbReference>
<dbReference type="AlphaFoldDB" id="A0A1E3RZX7"/>
<evidence type="ECO:0000313" key="2">
    <source>
        <dbReference type="Proteomes" id="UP000094243"/>
    </source>
</evidence>
<evidence type="ECO:0000313" key="1">
    <source>
        <dbReference type="EMBL" id="ODQ95381.1"/>
    </source>
</evidence>
<keyword evidence="2" id="KW-1185">Reference proteome</keyword>
<gene>
    <name evidence="1" type="ORF">BHQ17_05155</name>
</gene>
<comment type="caution">
    <text evidence="1">The sequence shown here is derived from an EMBL/GenBank/DDBJ whole genome shotgun (WGS) entry which is preliminary data.</text>
</comment>
<dbReference type="OrthoDB" id="4846903at2"/>